<dbReference type="InterPro" id="IPR008928">
    <property type="entry name" value="6-hairpin_glycosidase_sf"/>
</dbReference>
<dbReference type="InterPro" id="IPR012341">
    <property type="entry name" value="6hp_glycosidase-like_sf"/>
</dbReference>
<dbReference type="Gene3D" id="1.50.10.10">
    <property type="match status" value="1"/>
</dbReference>
<evidence type="ECO:0000259" key="3">
    <source>
        <dbReference type="Pfam" id="PF22124"/>
    </source>
</evidence>
<organism evidence="4 5">
    <name type="scientific">Cylindrobasidium torrendii FP15055 ss-10</name>
    <dbReference type="NCBI Taxonomy" id="1314674"/>
    <lineage>
        <taxon>Eukaryota</taxon>
        <taxon>Fungi</taxon>
        <taxon>Dikarya</taxon>
        <taxon>Basidiomycota</taxon>
        <taxon>Agaricomycotina</taxon>
        <taxon>Agaricomycetes</taxon>
        <taxon>Agaricomycetidae</taxon>
        <taxon>Agaricales</taxon>
        <taxon>Marasmiineae</taxon>
        <taxon>Physalacriaceae</taxon>
        <taxon>Cylindrobasidium</taxon>
    </lineage>
</organism>
<dbReference type="AlphaFoldDB" id="A0A0D7B2V8"/>
<keyword evidence="4" id="KW-0378">Hydrolase</keyword>
<feature type="domain" description="Alpha fucosidase A-like C-terminal" evidence="2">
    <location>
        <begin position="753"/>
        <end position="797"/>
    </location>
</feature>
<dbReference type="OrthoDB" id="2848340at2759"/>
<dbReference type="GO" id="GO:0004560">
    <property type="term" value="F:alpha-L-fucosidase activity"/>
    <property type="evidence" value="ECO:0007669"/>
    <property type="project" value="InterPro"/>
</dbReference>
<evidence type="ECO:0000313" key="5">
    <source>
        <dbReference type="Proteomes" id="UP000054007"/>
    </source>
</evidence>
<dbReference type="PIRSF" id="PIRSF007663">
    <property type="entry name" value="UCP007663"/>
    <property type="match status" value="1"/>
</dbReference>
<dbReference type="PANTHER" id="PTHR31084:SF3">
    <property type="entry name" value="ALPHA-FUCOSIDASE A"/>
    <property type="match status" value="1"/>
</dbReference>
<dbReference type="GO" id="GO:0005975">
    <property type="term" value="P:carbohydrate metabolic process"/>
    <property type="evidence" value="ECO:0007669"/>
    <property type="project" value="InterPro"/>
</dbReference>
<dbReference type="InterPro" id="IPR016518">
    <property type="entry name" value="Alpha-L-fucosidase"/>
</dbReference>
<reference evidence="4 5" key="1">
    <citation type="journal article" date="2015" name="Fungal Genet. Biol.">
        <title>Evolution of novel wood decay mechanisms in Agaricales revealed by the genome sequences of Fistulina hepatica and Cylindrobasidium torrendii.</title>
        <authorList>
            <person name="Floudas D."/>
            <person name="Held B.W."/>
            <person name="Riley R."/>
            <person name="Nagy L.G."/>
            <person name="Koehler G."/>
            <person name="Ransdell A.S."/>
            <person name="Younus H."/>
            <person name="Chow J."/>
            <person name="Chiniquy J."/>
            <person name="Lipzen A."/>
            <person name="Tritt A."/>
            <person name="Sun H."/>
            <person name="Haridas S."/>
            <person name="LaButti K."/>
            <person name="Ohm R.A."/>
            <person name="Kues U."/>
            <person name="Blanchette R.A."/>
            <person name="Grigoriev I.V."/>
            <person name="Minto R.E."/>
            <person name="Hibbett D.S."/>
        </authorList>
    </citation>
    <scope>NUCLEOTIDE SEQUENCE [LARGE SCALE GENOMIC DNA]</scope>
    <source>
        <strain evidence="4 5">FP15055 ss-10</strain>
    </source>
</reference>
<feature type="domain" description="Glycosyl hydrolase family 95 catalytic" evidence="3">
    <location>
        <begin position="314"/>
        <end position="735"/>
    </location>
</feature>
<dbReference type="Pfam" id="PF21307">
    <property type="entry name" value="Glyco_hydro_95_C"/>
    <property type="match status" value="1"/>
</dbReference>
<sequence length="829" mass="90233">MRLSQHKLGATTVLAGGALAAAPEGFPASGKGLWYTTPGSIWTTQYLPVGNGYLGAMTPGGTTYEATQLNIESLWSGGPFQNASYDGGNFPAEQKGALAQSLADIQQAIFTSENDTTESVAPLQTAFPNYGSYSGAGYLVSSINSSSEISAYSRWLDLETAVAYTVWTEGDVKYTRSLFCSYPSKACTSHTTSSADSLPLLTYAFSSDLQADLPNGNVTCLDSTTLVLRGNAPSEPGMLYELVGRVDYTGGNVSCSAISDTNATISVTGASSARIVWLGDTEYSIDAGDEAHGFSFKGDDPHDKLVASFPDTAYNDSLQEHLADVEQLFSVDFSLDIGQTVDLNTPTDELVNAYQTDVGNPYLEWLLFHYGRYLVGTSARGTLPLNLQGVWAQQSGNPWSADYHANINLQMNYWIVDSTGMDVAGPLWDYMEKTWAPRGSQTADILYGARGWVVHNEMNIFGHTGMKGDGSAGSATWADYPEAAAWMAYQVFDHFDFTGDQDWWKSQGWPLLKGIALFQYDRLVEDAHFNDSTLVTAPCNSPEYPNIGPTFGCTHSQQVIWELFSAVLKGYKYSGDDDDDFFTAIQGARDKLDHGIHIGSWGQLQEWKIDRDDRTYTHRHISHLLGLYPGYSLANYNSTLQNPSFTREQVLGAAGTSLQARGVDISVDGDGAWSKVHRAAAWAQLGHVDNFYHSMTFSLQHNFGSNLFSVYNPDAAKADQIFQIDANAGYPAALLHAIIHAPDVPSLDIPVIITVLPCLPSQWNSGEVRGVRIRGGLAAHLTWAEGVPKSLDFKANDDILFERPFQVVYKGAVVKEFVSSSGASIQVTF</sequence>
<dbReference type="EMBL" id="KN880617">
    <property type="protein sequence ID" value="KIY64807.1"/>
    <property type="molecule type" value="Genomic_DNA"/>
</dbReference>
<evidence type="ECO:0000259" key="2">
    <source>
        <dbReference type="Pfam" id="PF21307"/>
    </source>
</evidence>
<evidence type="ECO:0000259" key="1">
    <source>
        <dbReference type="Pfam" id="PF14498"/>
    </source>
</evidence>
<dbReference type="SUPFAM" id="SSF48208">
    <property type="entry name" value="Six-hairpin glycosidases"/>
    <property type="match status" value="1"/>
</dbReference>
<dbReference type="Proteomes" id="UP000054007">
    <property type="component" value="Unassembled WGS sequence"/>
</dbReference>
<feature type="domain" description="Glycosyl hydrolase family 95 N-terminal" evidence="1">
    <location>
        <begin position="33"/>
        <end position="284"/>
    </location>
</feature>
<proteinExistence type="predicted"/>
<gene>
    <name evidence="4" type="ORF">CYLTODRAFT_424870</name>
</gene>
<dbReference type="InterPro" id="IPR054363">
    <property type="entry name" value="GH95_cat"/>
</dbReference>
<dbReference type="PANTHER" id="PTHR31084">
    <property type="entry name" value="ALPHA-L-FUCOSIDASE 2"/>
    <property type="match status" value="1"/>
</dbReference>
<dbReference type="STRING" id="1314674.A0A0D7B2V8"/>
<accession>A0A0D7B2V8</accession>
<name>A0A0D7B2V8_9AGAR</name>
<dbReference type="Pfam" id="PF14498">
    <property type="entry name" value="Glyco_hyd_65N_2"/>
    <property type="match status" value="1"/>
</dbReference>
<protein>
    <submittedName>
        <fullName evidence="4">Glycoside hydrolase family 95 protein</fullName>
    </submittedName>
</protein>
<keyword evidence="5" id="KW-1185">Reference proteome</keyword>
<dbReference type="InterPro" id="IPR027414">
    <property type="entry name" value="GH95_N_dom"/>
</dbReference>
<dbReference type="Pfam" id="PF22124">
    <property type="entry name" value="Glyco_hydro_95_cat"/>
    <property type="match status" value="1"/>
</dbReference>
<evidence type="ECO:0000313" key="4">
    <source>
        <dbReference type="EMBL" id="KIY64807.1"/>
    </source>
</evidence>
<dbReference type="InterPro" id="IPR049053">
    <property type="entry name" value="AFCA-like_C"/>
</dbReference>